<dbReference type="PANTHER" id="PTHR10291:SF43">
    <property type="entry name" value="DEHYDRODOLICHYL DIPHOSPHATE SYNTHASE COMPLEX SUBUNIT DHDDS"/>
    <property type="match status" value="1"/>
</dbReference>
<evidence type="ECO:0000256" key="4">
    <source>
        <dbReference type="ARBA" id="ARBA00047353"/>
    </source>
</evidence>
<comment type="similarity">
    <text evidence="1">Belongs to the UPP synthase family.</text>
</comment>
<accession>A0A183IIR5</accession>
<comment type="catalytic activity">
    <reaction evidence="4">
        <text>n isopentenyl diphosphate + (2E,6E)-farnesyl diphosphate = a di-trans,poly-cis-polyprenyl diphosphate + n diphosphate</text>
        <dbReference type="Rhea" id="RHEA:53008"/>
        <dbReference type="Rhea" id="RHEA-COMP:19494"/>
        <dbReference type="ChEBI" id="CHEBI:33019"/>
        <dbReference type="ChEBI" id="CHEBI:128769"/>
        <dbReference type="ChEBI" id="CHEBI:136960"/>
        <dbReference type="ChEBI" id="CHEBI:175763"/>
        <dbReference type="EC" id="2.5.1.87"/>
    </reaction>
</comment>
<dbReference type="InterPro" id="IPR036424">
    <property type="entry name" value="UPP_synth-like_sf"/>
</dbReference>
<keyword evidence="6" id="KW-1185">Reference proteome</keyword>
<dbReference type="AlphaFoldDB" id="A0A183IIR5"/>
<dbReference type="InterPro" id="IPR001441">
    <property type="entry name" value="UPP_synth-like"/>
</dbReference>
<evidence type="ECO:0000313" key="7">
    <source>
        <dbReference type="WBParaSite" id="SBAD_0000366901-mRNA-1"/>
    </source>
</evidence>
<gene>
    <name evidence="5" type="ORF">SBAD_LOCUS3510</name>
</gene>
<dbReference type="Proteomes" id="UP000270296">
    <property type="component" value="Unassembled WGS sequence"/>
</dbReference>
<evidence type="ECO:0000256" key="3">
    <source>
        <dbReference type="ARBA" id="ARBA00022679"/>
    </source>
</evidence>
<dbReference type="Pfam" id="PF01255">
    <property type="entry name" value="Prenyltransf"/>
    <property type="match status" value="1"/>
</dbReference>
<dbReference type="GO" id="GO:0016094">
    <property type="term" value="P:polyprenol biosynthetic process"/>
    <property type="evidence" value="ECO:0007669"/>
    <property type="project" value="TreeGrafter"/>
</dbReference>
<keyword evidence="3" id="KW-0808">Transferase</keyword>
<dbReference type="PANTHER" id="PTHR10291">
    <property type="entry name" value="DEHYDRODOLICHYL DIPHOSPHATE SYNTHASE FAMILY MEMBER"/>
    <property type="match status" value="1"/>
</dbReference>
<evidence type="ECO:0000313" key="6">
    <source>
        <dbReference type="Proteomes" id="UP000270296"/>
    </source>
</evidence>
<dbReference type="EC" id="2.5.1.87" evidence="2"/>
<proteinExistence type="inferred from homology"/>
<dbReference type="Gene3D" id="3.40.1180.10">
    <property type="entry name" value="Decaprenyl diphosphate synthase-like"/>
    <property type="match status" value="1"/>
</dbReference>
<protein>
    <recommendedName>
        <fullName evidence="2">ditrans,polycis-polyprenyl diphosphate synthase [(2E,6E)-farnesyldiphosphate specific]</fullName>
        <ecNumber evidence="2">2.5.1.87</ecNumber>
    </recommendedName>
</protein>
<evidence type="ECO:0000313" key="5">
    <source>
        <dbReference type="EMBL" id="VDP01399.1"/>
    </source>
</evidence>
<reference evidence="7" key="1">
    <citation type="submission" date="2016-06" db="UniProtKB">
        <authorList>
            <consortium name="WormBaseParasite"/>
        </authorList>
    </citation>
    <scope>IDENTIFICATION</scope>
</reference>
<evidence type="ECO:0000256" key="2">
    <source>
        <dbReference type="ARBA" id="ARBA00012596"/>
    </source>
</evidence>
<reference evidence="5 6" key="2">
    <citation type="submission" date="2018-11" db="EMBL/GenBank/DDBJ databases">
        <authorList>
            <consortium name="Pathogen Informatics"/>
        </authorList>
    </citation>
    <scope>NUCLEOTIDE SEQUENCE [LARGE SCALE GENOMIC DNA]</scope>
</reference>
<dbReference type="OrthoDB" id="4173905at2759"/>
<dbReference type="EMBL" id="UZAM01007786">
    <property type="protein sequence ID" value="VDP01399.1"/>
    <property type="molecule type" value="Genomic_DNA"/>
</dbReference>
<name>A0A183IIR5_9BILA</name>
<dbReference type="GO" id="GO:0045547">
    <property type="term" value="F:ditrans,polycis-polyprenyl diphosphate synthase [(2E,6E)-farnesyl diphosphate specific] activity"/>
    <property type="evidence" value="ECO:0007669"/>
    <property type="project" value="UniProtKB-EC"/>
</dbReference>
<evidence type="ECO:0000256" key="1">
    <source>
        <dbReference type="ARBA" id="ARBA00005432"/>
    </source>
</evidence>
<dbReference type="WBParaSite" id="SBAD_0000366901-mRNA-1">
    <property type="protein sequence ID" value="SBAD_0000366901-mRNA-1"/>
    <property type="gene ID" value="SBAD_0000366901"/>
</dbReference>
<organism evidence="7">
    <name type="scientific">Soboliphyme baturini</name>
    <dbReference type="NCBI Taxonomy" id="241478"/>
    <lineage>
        <taxon>Eukaryota</taxon>
        <taxon>Metazoa</taxon>
        <taxon>Ecdysozoa</taxon>
        <taxon>Nematoda</taxon>
        <taxon>Enoplea</taxon>
        <taxon>Dorylaimia</taxon>
        <taxon>Dioctophymatida</taxon>
        <taxon>Dioctophymatoidea</taxon>
        <taxon>Soboliphymatidae</taxon>
        <taxon>Soboliphyme</taxon>
    </lineage>
</organism>
<sequence>MTIYAFSIENFKRSESEVQELMDLARKKFTQLLDHKETVMKNGVHLRFYGNLDLLPEDIRRTIREYSRTIVFRLFLNICVSYTSSDEIQRGLKTILRGHFDVLVKEISAKKPVEKHDLCACTCIYFDSVLWPDYKFWNLFRAIMYYQQHHLYFEVMICRYYD</sequence>
<dbReference type="GO" id="GO:1904423">
    <property type="term" value="C:dehydrodolichyl diphosphate synthase complex"/>
    <property type="evidence" value="ECO:0007669"/>
    <property type="project" value="TreeGrafter"/>
</dbReference>
<dbReference type="SUPFAM" id="SSF64005">
    <property type="entry name" value="Undecaprenyl diphosphate synthase"/>
    <property type="match status" value="1"/>
</dbReference>
<dbReference type="GO" id="GO:0005783">
    <property type="term" value="C:endoplasmic reticulum"/>
    <property type="evidence" value="ECO:0007669"/>
    <property type="project" value="TreeGrafter"/>
</dbReference>